<feature type="transmembrane region" description="Helical" evidence="6">
    <location>
        <begin position="138"/>
        <end position="161"/>
    </location>
</feature>
<dbReference type="PANTHER" id="PTHR30168">
    <property type="entry name" value="PUTATIVE MEMBRANE PROTEIN YPFJ"/>
    <property type="match status" value="1"/>
</dbReference>
<comment type="subcellular location">
    <subcellularLocation>
        <location evidence="1">Membrane</location>
        <topology evidence="1">Single-pass membrane protein</topology>
    </subcellularLocation>
</comment>
<dbReference type="PANTHER" id="PTHR30168:SF0">
    <property type="entry name" value="INNER MEMBRANE PROTEIN"/>
    <property type="match status" value="1"/>
</dbReference>
<dbReference type="KEGG" id="mdx:BTO20_02445"/>
<feature type="compositionally biased region" description="Low complexity" evidence="5">
    <location>
        <begin position="185"/>
        <end position="204"/>
    </location>
</feature>
<dbReference type="AlphaFoldDB" id="A0A1Y0BXG8"/>
<keyword evidence="2 6" id="KW-0812">Transmembrane</keyword>
<keyword evidence="4 6" id="KW-0472">Membrane</keyword>
<dbReference type="OrthoDB" id="7950418at2"/>
<evidence type="ECO:0000256" key="5">
    <source>
        <dbReference type="SAM" id="MobiDB-lite"/>
    </source>
</evidence>
<organism evidence="7 8">
    <name type="scientific">Mycobacterium dioxanotrophicus</name>
    <dbReference type="NCBI Taxonomy" id="482462"/>
    <lineage>
        <taxon>Bacteria</taxon>
        <taxon>Bacillati</taxon>
        <taxon>Actinomycetota</taxon>
        <taxon>Actinomycetes</taxon>
        <taxon>Mycobacteriales</taxon>
        <taxon>Mycobacteriaceae</taxon>
        <taxon>Mycobacterium</taxon>
    </lineage>
</organism>
<keyword evidence="3 6" id="KW-1133">Transmembrane helix</keyword>
<name>A0A1Y0BXG8_9MYCO</name>
<dbReference type="GO" id="GO:0016020">
    <property type="term" value="C:membrane"/>
    <property type="evidence" value="ECO:0007669"/>
    <property type="project" value="UniProtKB-SubCell"/>
</dbReference>
<protein>
    <recommendedName>
        <fullName evidence="9">Peptidase</fullName>
    </recommendedName>
</protein>
<evidence type="ECO:0000256" key="6">
    <source>
        <dbReference type="SAM" id="Phobius"/>
    </source>
</evidence>
<feature type="region of interest" description="Disordered" evidence="5">
    <location>
        <begin position="165"/>
        <end position="204"/>
    </location>
</feature>
<dbReference type="Pfam" id="PF04228">
    <property type="entry name" value="Zn_peptidase"/>
    <property type="match status" value="1"/>
</dbReference>
<sequence>MQSWGPFGPPPKSWDNDPFGAKADPFTPAKSGKAQPQDPWASVPDSWAPVPRASATGAAPRRGDTGQFRVWPGPQRQAPPAHGGYQQDPWCSYNAPPRPPLPPAQRPGYVDPWGGQPVGPAAGYQVPAPAPKSRALPAILIGSAAVVVVLVLVAAGVLVVIKQQSTSHANGPVSPTSAIPTTQLTSTPSYSATTTTTSATPTVLPTPAGPAALGQNPLYTDFDAGLPKQPCNPVGWPSDVPAADTFFQSILPCLDAAWSPLLKSVRMGFHSASVLVPGGTSITTPCGTMRSGFAAFYCSSNETIYMPIQTIQVDLYGNQPFVYLGVFAHEFGHHVQNLSGTFGEAHKEIRDAGANSDLGLELSRRIELQAQCFSGMFSGSVVDSGGMFHQSDLDSASDTVGYRGDEPGGPRDHGTKAHGEGWWNQGAHDNKIGQCNTWLAPSDDVS</sequence>
<reference evidence="7 8" key="1">
    <citation type="submission" date="2017-04" db="EMBL/GenBank/DDBJ databases">
        <title>Whole Genome Sequence of 1,4-Dioxane Degrading Bacterium Mycobacterium dioxanotrophicus PH-06.</title>
        <authorList>
            <person name="He Y."/>
        </authorList>
    </citation>
    <scope>NUCLEOTIDE SEQUENCE [LARGE SCALE GENOMIC DNA]</scope>
    <source>
        <strain evidence="7 8">PH-06</strain>
    </source>
</reference>
<evidence type="ECO:0000256" key="3">
    <source>
        <dbReference type="ARBA" id="ARBA00022989"/>
    </source>
</evidence>
<evidence type="ECO:0000256" key="1">
    <source>
        <dbReference type="ARBA" id="ARBA00004167"/>
    </source>
</evidence>
<gene>
    <name evidence="7" type="ORF">BTO20_02445</name>
</gene>
<keyword evidence="8" id="KW-1185">Reference proteome</keyword>
<proteinExistence type="predicted"/>
<evidence type="ECO:0000313" key="7">
    <source>
        <dbReference type="EMBL" id="ART67599.1"/>
    </source>
</evidence>
<evidence type="ECO:0000256" key="2">
    <source>
        <dbReference type="ARBA" id="ARBA00022692"/>
    </source>
</evidence>
<feature type="compositionally biased region" description="Pro residues" evidence="5">
    <location>
        <begin position="96"/>
        <end position="105"/>
    </location>
</feature>
<dbReference type="EMBL" id="CP020809">
    <property type="protein sequence ID" value="ART67599.1"/>
    <property type="molecule type" value="Genomic_DNA"/>
</dbReference>
<accession>A0A1Y0BXG8</accession>
<evidence type="ECO:0008006" key="9">
    <source>
        <dbReference type="Google" id="ProtNLM"/>
    </source>
</evidence>
<dbReference type="RefSeq" id="WP_087073069.1">
    <property type="nucleotide sequence ID" value="NZ_CP020809.1"/>
</dbReference>
<feature type="compositionally biased region" description="Basic and acidic residues" evidence="5">
    <location>
        <begin position="403"/>
        <end position="417"/>
    </location>
</feature>
<evidence type="ECO:0000313" key="8">
    <source>
        <dbReference type="Proteomes" id="UP000195331"/>
    </source>
</evidence>
<dbReference type="InterPro" id="IPR007343">
    <property type="entry name" value="Uncharacterised_pept_Zn_put"/>
</dbReference>
<feature type="region of interest" description="Disordered" evidence="5">
    <location>
        <begin position="397"/>
        <end position="417"/>
    </location>
</feature>
<evidence type="ECO:0000256" key="4">
    <source>
        <dbReference type="ARBA" id="ARBA00023136"/>
    </source>
</evidence>
<dbReference type="Proteomes" id="UP000195331">
    <property type="component" value="Chromosome"/>
</dbReference>
<feature type="region of interest" description="Disordered" evidence="5">
    <location>
        <begin position="1"/>
        <end position="114"/>
    </location>
</feature>
<feature type="compositionally biased region" description="Polar residues" evidence="5">
    <location>
        <begin position="165"/>
        <end position="184"/>
    </location>
</feature>